<evidence type="ECO:0000256" key="1">
    <source>
        <dbReference type="ARBA" id="ARBA00022723"/>
    </source>
</evidence>
<evidence type="ECO:0000313" key="3">
    <source>
        <dbReference type="EMBL" id="GAA4949463.1"/>
    </source>
</evidence>
<keyword evidence="4" id="KW-1185">Reference proteome</keyword>
<dbReference type="GO" id="GO:0003824">
    <property type="term" value="F:catalytic activity"/>
    <property type="evidence" value="ECO:0007669"/>
    <property type="project" value="InterPro"/>
</dbReference>
<dbReference type="Proteomes" id="UP001409585">
    <property type="component" value="Unassembled WGS sequence"/>
</dbReference>
<name>A0AAV3U5D3_9ALTE</name>
<dbReference type="SUPFAM" id="SSF51621">
    <property type="entry name" value="Phosphoenolpyruvate/pyruvate domain"/>
    <property type="match status" value="1"/>
</dbReference>
<dbReference type="InterPro" id="IPR015813">
    <property type="entry name" value="Pyrv/PenolPyrv_kinase-like_dom"/>
</dbReference>
<evidence type="ECO:0000259" key="2">
    <source>
        <dbReference type="Pfam" id="PF03328"/>
    </source>
</evidence>
<proteinExistence type="predicted"/>
<dbReference type="InterPro" id="IPR040442">
    <property type="entry name" value="Pyrv_kinase-like_dom_sf"/>
</dbReference>
<gene>
    <name evidence="3" type="ORF">GCM10025791_32110</name>
</gene>
<evidence type="ECO:0000313" key="4">
    <source>
        <dbReference type="Proteomes" id="UP001409585"/>
    </source>
</evidence>
<organism evidence="3 4">
    <name type="scientific">Halioxenophilus aromaticivorans</name>
    <dbReference type="NCBI Taxonomy" id="1306992"/>
    <lineage>
        <taxon>Bacteria</taxon>
        <taxon>Pseudomonadati</taxon>
        <taxon>Pseudomonadota</taxon>
        <taxon>Gammaproteobacteria</taxon>
        <taxon>Alteromonadales</taxon>
        <taxon>Alteromonadaceae</taxon>
        <taxon>Halioxenophilus</taxon>
    </lineage>
</organism>
<protein>
    <recommendedName>
        <fullName evidence="2">HpcH/HpaI aldolase/citrate lyase domain-containing protein</fullName>
    </recommendedName>
</protein>
<reference evidence="4" key="1">
    <citation type="journal article" date="2019" name="Int. J. Syst. Evol. Microbiol.">
        <title>The Global Catalogue of Microorganisms (GCM) 10K type strain sequencing project: providing services to taxonomists for standard genome sequencing and annotation.</title>
        <authorList>
            <consortium name="The Broad Institute Genomics Platform"/>
            <consortium name="The Broad Institute Genome Sequencing Center for Infectious Disease"/>
            <person name="Wu L."/>
            <person name="Ma J."/>
        </authorList>
    </citation>
    <scope>NUCLEOTIDE SEQUENCE [LARGE SCALE GENOMIC DNA]</scope>
    <source>
        <strain evidence="4">JCM 19134</strain>
    </source>
</reference>
<sequence length="283" mass="31373">MNDDASNSDFGDNFVLTMITNCPTEARRGVLAGINRIGVDLEKIGKAQRQSGLNSRVSSHDLNDLEDIRRAIDHHPLFVRVNSMHAGSEFEINAALDIGATHIMLPYFHRPQEVKDFSRLVNGRATTILLVETAAAIFYIEDLVKISGIDEIHIGLTDLKISLNIPSRFETLTHWIAEHVSKVVNGAGLPFHVGGVTCIDDQRLPIPGWRVASQYPRLNATGALVTRAFLEAANSDSKLITEVDTFRRFLNECASSSAKSWEQERSSLKTFIRQELAQGKVLP</sequence>
<keyword evidence="1" id="KW-0479">Metal-binding</keyword>
<dbReference type="Pfam" id="PF03328">
    <property type="entry name" value="HpcH_HpaI"/>
    <property type="match status" value="1"/>
</dbReference>
<comment type="caution">
    <text evidence="3">The sequence shown here is derived from an EMBL/GenBank/DDBJ whole genome shotgun (WGS) entry which is preliminary data.</text>
</comment>
<feature type="domain" description="HpcH/HpaI aldolase/citrate lyase" evidence="2">
    <location>
        <begin position="75"/>
        <end position="166"/>
    </location>
</feature>
<dbReference type="RefSeq" id="WP_345424564.1">
    <property type="nucleotide sequence ID" value="NZ_AP031496.1"/>
</dbReference>
<dbReference type="AlphaFoldDB" id="A0AAV3U5D3"/>
<accession>A0AAV3U5D3</accession>
<dbReference type="GO" id="GO:0046872">
    <property type="term" value="F:metal ion binding"/>
    <property type="evidence" value="ECO:0007669"/>
    <property type="project" value="UniProtKB-KW"/>
</dbReference>
<dbReference type="EMBL" id="BAABLX010000028">
    <property type="protein sequence ID" value="GAA4949463.1"/>
    <property type="molecule type" value="Genomic_DNA"/>
</dbReference>
<dbReference type="Gene3D" id="3.20.20.60">
    <property type="entry name" value="Phosphoenolpyruvate-binding domains"/>
    <property type="match status" value="2"/>
</dbReference>
<dbReference type="InterPro" id="IPR005000">
    <property type="entry name" value="Aldolase/citrate-lyase_domain"/>
</dbReference>